<comment type="caution">
    <text evidence="1">The sequence shown here is derived from an EMBL/GenBank/DDBJ whole genome shotgun (WGS) entry which is preliminary data.</text>
</comment>
<evidence type="ECO:0000313" key="1">
    <source>
        <dbReference type="EMBL" id="KKN72772.1"/>
    </source>
</evidence>
<name>A0A0F9TD39_9ZZZZ</name>
<organism evidence="1">
    <name type="scientific">marine sediment metagenome</name>
    <dbReference type="NCBI Taxonomy" id="412755"/>
    <lineage>
        <taxon>unclassified sequences</taxon>
        <taxon>metagenomes</taxon>
        <taxon>ecological metagenomes</taxon>
    </lineage>
</organism>
<dbReference type="AlphaFoldDB" id="A0A0F9TD39"/>
<proteinExistence type="predicted"/>
<accession>A0A0F9TD39</accession>
<protein>
    <submittedName>
        <fullName evidence="1">Uncharacterized protein</fullName>
    </submittedName>
</protein>
<sequence>MTVQSAVRGVVEEGTALADQIRENLGSLDLSTTAILALRDKYDTITRKVLGVGYDQLVSQRALPPISPTVLYDQVRLSYTEVTALGAVFVPSAPTQSNLKDLREFYLSADKNLTLVSERIDAHPPGIPETNTFDVTINKFEVVSTNARNPDGTAKTRDQIAAELGIDTFEFFQFPELPELVYVVFPVFLAINKQLDALSKSSDVPKDQMSTRVVWYGTVNPTSENFSKMKVTLGLNNLQIRSASFGDDLARSSSSVFLGLLDAMLARFQFATSSLPSQPELLRILDAVQQDAFRFLAQMTFGTTVLSDTEVVSGAFEAGVTETELEHSLVNRDDQNYTGANLNANELRVTVFPQTSNEVERRALGFLLQQEPDTLRFTSSALNLSPTFRQDVVTASKRVVASLDAHRVIVGRENSSQRDITEALLAVLADIVSLQTAYSTFLTPPDPAPRIAGARTVESTNNTLTRACNLVKSLRIQDQITGFPEDFDFQIDPDLQEVLDGLSALRLLIDEYLGSYRHGNIRDFLASCVSVGSMTNVVLADGEPATSNLVTELPAGIEELRSQIQTVLLSTPEAKVLFNSVSLQVGTFASALRGDSEEDPVGRLLSLPVTVIDALLPSAEFPEAFSIPLENGQEEALRQIRDSFDVLRRTAISTIRDLGVYGSNYGCAINDARFFVARLSGDSIRNLVTELRKS</sequence>
<gene>
    <name evidence="1" type="ORF">LCGC14_0407390</name>
</gene>
<dbReference type="EMBL" id="LAZR01000355">
    <property type="protein sequence ID" value="KKN72772.1"/>
    <property type="molecule type" value="Genomic_DNA"/>
</dbReference>
<reference evidence="1" key="1">
    <citation type="journal article" date="2015" name="Nature">
        <title>Complex archaea that bridge the gap between prokaryotes and eukaryotes.</title>
        <authorList>
            <person name="Spang A."/>
            <person name="Saw J.H."/>
            <person name="Jorgensen S.L."/>
            <person name="Zaremba-Niedzwiedzka K."/>
            <person name="Martijn J."/>
            <person name="Lind A.E."/>
            <person name="van Eijk R."/>
            <person name="Schleper C."/>
            <person name="Guy L."/>
            <person name="Ettema T.J."/>
        </authorList>
    </citation>
    <scope>NUCLEOTIDE SEQUENCE</scope>
</reference>